<accession>A0A5B7DQZ9</accession>
<gene>
    <name evidence="1" type="ORF">E2C01_016470</name>
</gene>
<sequence length="105" mass="11666">MNFSTEAMFKTLRCGYSVMMIRNQELSWSGARVVFTQRRDGPVAAGGVRWTNRLYSSSIEAPWLQDLLPNTSFQLSSIPGSYFAALSLSNCDVGNENMTTLTLTT</sequence>
<comment type="caution">
    <text evidence="1">The sequence shown here is derived from an EMBL/GenBank/DDBJ whole genome shotgun (WGS) entry which is preliminary data.</text>
</comment>
<evidence type="ECO:0000313" key="1">
    <source>
        <dbReference type="EMBL" id="MPC23423.1"/>
    </source>
</evidence>
<dbReference type="AlphaFoldDB" id="A0A5B7DQZ9"/>
<protein>
    <submittedName>
        <fullName evidence="1">Uncharacterized protein</fullName>
    </submittedName>
</protein>
<evidence type="ECO:0000313" key="2">
    <source>
        <dbReference type="Proteomes" id="UP000324222"/>
    </source>
</evidence>
<organism evidence="1 2">
    <name type="scientific">Portunus trituberculatus</name>
    <name type="common">Swimming crab</name>
    <name type="synonym">Neptunus trituberculatus</name>
    <dbReference type="NCBI Taxonomy" id="210409"/>
    <lineage>
        <taxon>Eukaryota</taxon>
        <taxon>Metazoa</taxon>
        <taxon>Ecdysozoa</taxon>
        <taxon>Arthropoda</taxon>
        <taxon>Crustacea</taxon>
        <taxon>Multicrustacea</taxon>
        <taxon>Malacostraca</taxon>
        <taxon>Eumalacostraca</taxon>
        <taxon>Eucarida</taxon>
        <taxon>Decapoda</taxon>
        <taxon>Pleocyemata</taxon>
        <taxon>Brachyura</taxon>
        <taxon>Eubrachyura</taxon>
        <taxon>Portunoidea</taxon>
        <taxon>Portunidae</taxon>
        <taxon>Portuninae</taxon>
        <taxon>Portunus</taxon>
    </lineage>
</organism>
<dbReference type="EMBL" id="VSRR010001204">
    <property type="protein sequence ID" value="MPC23423.1"/>
    <property type="molecule type" value="Genomic_DNA"/>
</dbReference>
<keyword evidence="2" id="KW-1185">Reference proteome</keyword>
<dbReference type="Proteomes" id="UP000324222">
    <property type="component" value="Unassembled WGS sequence"/>
</dbReference>
<reference evidence="1 2" key="1">
    <citation type="submission" date="2019-05" db="EMBL/GenBank/DDBJ databases">
        <title>Another draft genome of Portunus trituberculatus and its Hox gene families provides insights of decapod evolution.</title>
        <authorList>
            <person name="Jeong J.-H."/>
            <person name="Song I."/>
            <person name="Kim S."/>
            <person name="Choi T."/>
            <person name="Kim D."/>
            <person name="Ryu S."/>
            <person name="Kim W."/>
        </authorList>
    </citation>
    <scope>NUCLEOTIDE SEQUENCE [LARGE SCALE GENOMIC DNA]</scope>
    <source>
        <tissue evidence="1">Muscle</tissue>
    </source>
</reference>
<proteinExistence type="predicted"/>
<name>A0A5B7DQZ9_PORTR</name>